<protein>
    <submittedName>
        <fullName evidence="4 5">Sortase</fullName>
    </submittedName>
</protein>
<dbReference type="InterPro" id="IPR005754">
    <property type="entry name" value="Sortase"/>
</dbReference>
<name>A0A023WZI7_RUBRA</name>
<feature type="active site" description="Acyl-thioester intermediate" evidence="2">
    <location>
        <position position="228"/>
    </location>
</feature>
<evidence type="ECO:0000256" key="3">
    <source>
        <dbReference type="SAM" id="MobiDB-lite"/>
    </source>
</evidence>
<dbReference type="HOGENOM" id="CLU_1041634_0_0_11"/>
<reference evidence="4 6" key="1">
    <citation type="submission" date="2014-03" db="EMBL/GenBank/DDBJ databases">
        <title>Complete genome sequence of the Radio-Resistant Rubrobacter radiotolerans RSPS-4.</title>
        <authorList>
            <person name="Egas C.C."/>
            <person name="Barroso C.C."/>
            <person name="Froufe H.J.C."/>
            <person name="Pacheco J.J."/>
            <person name="Albuquerque L.L."/>
            <person name="da Costa M.M.S."/>
        </authorList>
    </citation>
    <scope>NUCLEOTIDE SEQUENCE [LARGE SCALE GENOMIC DNA]</scope>
    <source>
        <strain evidence="4 6">RSPS-4</strain>
    </source>
</reference>
<proteinExistence type="predicted"/>
<sequence length="246" mass="26090">MTQGRRRARRGRTSNGVALALALVFSLGALAGITLLPGNSGRTPEPARGTAAEPAPAAGTPDAPERKAPAGATEETVEPVLLGEGGEGVVPRGGAEEAGAGHASGPSGEDLTLTVPRLGIKDAPLPTGSTQERLDREGLMRLAGTGLPWEAGTNTFIVGHTLGYEGTKYPYVFYELDEMHPGDQVILKTGSGERYVFRVYDEVTVRPEDYWVTYPTDDRRTVVSLQSCVPVPELDRRLVVQAELVS</sequence>
<dbReference type="KEGG" id="rrd:RradSPS_0093"/>
<dbReference type="STRING" id="42256.RradSPS_0093"/>
<feature type="compositionally biased region" description="Low complexity" evidence="3">
    <location>
        <begin position="43"/>
        <end position="62"/>
    </location>
</feature>
<dbReference type="InterPro" id="IPR023365">
    <property type="entry name" value="Sortase_dom-sf"/>
</dbReference>
<dbReference type="RefSeq" id="WP_038679946.1">
    <property type="nucleotide sequence ID" value="NZ_CP007514.1"/>
</dbReference>
<keyword evidence="6" id="KW-1185">Reference proteome</keyword>
<dbReference type="OrthoDB" id="5242879at2"/>
<dbReference type="InterPro" id="IPR042003">
    <property type="entry name" value="Sortase_E"/>
</dbReference>
<dbReference type="eggNOG" id="COG3764">
    <property type="taxonomic scope" value="Bacteria"/>
</dbReference>
<evidence type="ECO:0000256" key="1">
    <source>
        <dbReference type="ARBA" id="ARBA00022801"/>
    </source>
</evidence>
<dbReference type="Pfam" id="PF04203">
    <property type="entry name" value="Sortase"/>
    <property type="match status" value="1"/>
</dbReference>
<evidence type="ECO:0000313" key="6">
    <source>
        <dbReference type="Proteomes" id="UP000025229"/>
    </source>
</evidence>
<dbReference type="Proteomes" id="UP001281130">
    <property type="component" value="Unassembled WGS sequence"/>
</dbReference>
<evidence type="ECO:0000313" key="5">
    <source>
        <dbReference type="EMBL" id="MDX5892787.1"/>
    </source>
</evidence>
<dbReference type="EMBL" id="JAWXXX010000001">
    <property type="protein sequence ID" value="MDX5892787.1"/>
    <property type="molecule type" value="Genomic_DNA"/>
</dbReference>
<dbReference type="SUPFAM" id="SSF63817">
    <property type="entry name" value="Sortase"/>
    <property type="match status" value="1"/>
</dbReference>
<dbReference type="GO" id="GO:0016787">
    <property type="term" value="F:hydrolase activity"/>
    <property type="evidence" value="ECO:0007669"/>
    <property type="project" value="UniProtKB-KW"/>
</dbReference>
<dbReference type="EMBL" id="CP007514">
    <property type="protein sequence ID" value="AHY45376.1"/>
    <property type="molecule type" value="Genomic_DNA"/>
</dbReference>
<accession>A0A023WZI7</accession>
<feature type="compositionally biased region" description="Low complexity" evidence="3">
    <location>
        <begin position="89"/>
        <end position="109"/>
    </location>
</feature>
<gene>
    <name evidence="4" type="ORF">RradSPS_0093</name>
    <name evidence="5" type="ORF">SIL72_01975</name>
</gene>
<dbReference type="AlphaFoldDB" id="A0A023WZI7"/>
<dbReference type="CDD" id="cd05830">
    <property type="entry name" value="Sortase_E"/>
    <property type="match status" value="1"/>
</dbReference>
<organism evidence="4 6">
    <name type="scientific">Rubrobacter radiotolerans</name>
    <name type="common">Arthrobacter radiotolerans</name>
    <dbReference type="NCBI Taxonomy" id="42256"/>
    <lineage>
        <taxon>Bacteria</taxon>
        <taxon>Bacillati</taxon>
        <taxon>Actinomycetota</taxon>
        <taxon>Rubrobacteria</taxon>
        <taxon>Rubrobacterales</taxon>
        <taxon>Rubrobacteraceae</taxon>
        <taxon>Rubrobacter</taxon>
    </lineage>
</organism>
<feature type="region of interest" description="Disordered" evidence="3">
    <location>
        <begin position="41"/>
        <end position="111"/>
    </location>
</feature>
<reference evidence="5" key="2">
    <citation type="submission" date="2023-11" db="EMBL/GenBank/DDBJ databases">
        <title>MicrobeMod: A computational toolkit for identifying prokaryotic methylation and restriction-modification with nanopore sequencing.</title>
        <authorList>
            <person name="Crits-Christoph A."/>
            <person name="Kang S.C."/>
            <person name="Lee H."/>
            <person name="Ostrov N."/>
        </authorList>
    </citation>
    <scope>NUCLEOTIDE SEQUENCE</scope>
    <source>
        <strain evidence="5">ATCC 51242</strain>
    </source>
</reference>
<dbReference type="Gene3D" id="2.40.260.10">
    <property type="entry name" value="Sortase"/>
    <property type="match status" value="1"/>
</dbReference>
<keyword evidence="1" id="KW-0378">Hydrolase</keyword>
<dbReference type="Proteomes" id="UP000025229">
    <property type="component" value="Chromosome"/>
</dbReference>
<feature type="active site" description="Proton donor/acceptor" evidence="2">
    <location>
        <position position="160"/>
    </location>
</feature>
<evidence type="ECO:0000256" key="2">
    <source>
        <dbReference type="PIRSR" id="PIRSR605754-1"/>
    </source>
</evidence>
<evidence type="ECO:0000313" key="4">
    <source>
        <dbReference type="EMBL" id="AHY45376.1"/>
    </source>
</evidence>